<dbReference type="Gene3D" id="3.40.50.10610">
    <property type="entry name" value="ABC-type transport auxiliary lipoprotein component"/>
    <property type="match status" value="1"/>
</dbReference>
<dbReference type="EMBL" id="CP065726">
    <property type="protein sequence ID" value="QPT38506.1"/>
    <property type="molecule type" value="Genomic_DNA"/>
</dbReference>
<reference evidence="3 4" key="1">
    <citation type="submission" date="2020-12" db="EMBL/GenBank/DDBJ databases">
        <title>FDA dAtabase for Regulatory Grade micrObial Sequences (FDA-ARGOS): Supporting development and validation of Infectious Disease Dx tests.</title>
        <authorList>
            <person name="Sproer C."/>
            <person name="Gronow S."/>
            <person name="Severitt S."/>
            <person name="Schroder I."/>
            <person name="Tallon L."/>
            <person name="Sadzewicz L."/>
            <person name="Zhao X."/>
            <person name="Boylan J."/>
            <person name="Ott S."/>
            <person name="Bowen H."/>
            <person name="Vavikolanu K."/>
            <person name="Mehta A."/>
            <person name="Aluvathingal J."/>
            <person name="Nadendla S."/>
            <person name="Lowell S."/>
            <person name="Myers T."/>
            <person name="Yan Y."/>
            <person name="Sichtig H."/>
        </authorList>
    </citation>
    <scope>NUCLEOTIDE SEQUENCE [LARGE SCALE GENOMIC DNA]</scope>
    <source>
        <strain evidence="3 4">FDAARGOS_871</strain>
    </source>
</reference>
<dbReference type="PROSITE" id="PS51257">
    <property type="entry name" value="PROKAR_LIPOPROTEIN"/>
    <property type="match status" value="1"/>
</dbReference>
<protein>
    <submittedName>
        <fullName evidence="3">Membrane integrity-associated transporter subunit PqiC</fullName>
    </submittedName>
</protein>
<evidence type="ECO:0000259" key="2">
    <source>
        <dbReference type="Pfam" id="PF03886"/>
    </source>
</evidence>
<evidence type="ECO:0000256" key="1">
    <source>
        <dbReference type="SAM" id="SignalP"/>
    </source>
</evidence>
<proteinExistence type="predicted"/>
<feature type="domain" description="ABC-type transport auxiliary lipoprotein component" evidence="2">
    <location>
        <begin position="44"/>
        <end position="170"/>
    </location>
</feature>
<dbReference type="InterPro" id="IPR005586">
    <property type="entry name" value="ABC_trans_aux"/>
</dbReference>
<name>A0A7T3BMN8_NEICI</name>
<dbReference type="RefSeq" id="WP_107960694.1">
    <property type="nucleotide sequence ID" value="NZ_CP065726.1"/>
</dbReference>
<dbReference type="AlphaFoldDB" id="A0A7T3BMN8"/>
<dbReference type="Proteomes" id="UP000594865">
    <property type="component" value="Chromosome"/>
</dbReference>
<organism evidence="3 4">
    <name type="scientific">Neisseria cinerea</name>
    <dbReference type="NCBI Taxonomy" id="483"/>
    <lineage>
        <taxon>Bacteria</taxon>
        <taxon>Pseudomonadati</taxon>
        <taxon>Pseudomonadota</taxon>
        <taxon>Betaproteobacteria</taxon>
        <taxon>Neisseriales</taxon>
        <taxon>Neisseriaceae</taxon>
        <taxon>Neisseria</taxon>
    </lineage>
</organism>
<dbReference type="GeneID" id="84021484"/>
<dbReference type="SUPFAM" id="SSF159594">
    <property type="entry name" value="XCC0632-like"/>
    <property type="match status" value="1"/>
</dbReference>
<evidence type="ECO:0000313" key="4">
    <source>
        <dbReference type="Proteomes" id="UP000594865"/>
    </source>
</evidence>
<sequence>MRLFPIAAALLLAACGTAQSTQYFILHDSRYLPPERRVAETAVKVRLAEPLKRGGLVYQTDPYRLHTAQNHVWASSLDDMLEAALSNAFNRLNTKRVFIPASRNGQSEKWTVYIDTFQGSYTGKTIVGGYAVFPDGTVRSFHAETEQQGDGYAAMTAALEQGLKQAAQQMVE</sequence>
<dbReference type="Pfam" id="PF03886">
    <property type="entry name" value="ABC_trans_aux"/>
    <property type="match status" value="1"/>
</dbReference>
<feature type="chain" id="PRO_5032977588" evidence="1">
    <location>
        <begin position="21"/>
        <end position="172"/>
    </location>
</feature>
<accession>A0A7T3BMN8</accession>
<feature type="signal peptide" evidence="1">
    <location>
        <begin position="1"/>
        <end position="20"/>
    </location>
</feature>
<gene>
    <name evidence="3" type="ORF">I6G28_02860</name>
</gene>
<keyword evidence="4" id="KW-1185">Reference proteome</keyword>
<evidence type="ECO:0000313" key="3">
    <source>
        <dbReference type="EMBL" id="QPT38506.1"/>
    </source>
</evidence>
<keyword evidence="1" id="KW-0732">Signal</keyword>